<gene>
    <name evidence="1" type="primary">SKO1_1</name>
    <name evidence="1" type="ORF">DSO57_1011001</name>
</gene>
<sequence>MFSYQSYPQFDCYLAEPTLSSFADDMTQASRVVACKPATSLEEPGTQRANMLIRNRISAAKCRQRKKEWVAQQQSRTSQLHQTNVQLTQEILLLREEISSLKLYMACHTNCSVYN</sequence>
<dbReference type="Proteomes" id="UP001165960">
    <property type="component" value="Unassembled WGS sequence"/>
</dbReference>
<evidence type="ECO:0000313" key="1">
    <source>
        <dbReference type="EMBL" id="KAJ9050794.1"/>
    </source>
</evidence>
<organism evidence="1 2">
    <name type="scientific">Entomophthora muscae</name>
    <dbReference type="NCBI Taxonomy" id="34485"/>
    <lineage>
        <taxon>Eukaryota</taxon>
        <taxon>Fungi</taxon>
        <taxon>Fungi incertae sedis</taxon>
        <taxon>Zoopagomycota</taxon>
        <taxon>Entomophthoromycotina</taxon>
        <taxon>Entomophthoromycetes</taxon>
        <taxon>Entomophthorales</taxon>
        <taxon>Entomophthoraceae</taxon>
        <taxon>Entomophthora</taxon>
    </lineage>
</organism>
<reference evidence="1" key="1">
    <citation type="submission" date="2022-04" db="EMBL/GenBank/DDBJ databases">
        <title>Genome of the entomopathogenic fungus Entomophthora muscae.</title>
        <authorList>
            <person name="Elya C."/>
            <person name="Lovett B.R."/>
            <person name="Lee E."/>
            <person name="Macias A.M."/>
            <person name="Hajek A.E."/>
            <person name="De Bivort B.L."/>
            <person name="Kasson M.T."/>
            <person name="De Fine Licht H.H."/>
            <person name="Stajich J.E."/>
        </authorList>
    </citation>
    <scope>NUCLEOTIDE SEQUENCE</scope>
    <source>
        <strain evidence="1">Berkeley</strain>
    </source>
</reference>
<dbReference type="EMBL" id="QTSX02007137">
    <property type="protein sequence ID" value="KAJ9050794.1"/>
    <property type="molecule type" value="Genomic_DNA"/>
</dbReference>
<protein>
    <submittedName>
        <fullName evidence="1">Transcription factor</fullName>
    </submittedName>
</protein>
<accession>A0ACC2RL57</accession>
<proteinExistence type="predicted"/>
<evidence type="ECO:0000313" key="2">
    <source>
        <dbReference type="Proteomes" id="UP001165960"/>
    </source>
</evidence>
<name>A0ACC2RL57_9FUNG</name>
<keyword evidence="2" id="KW-1185">Reference proteome</keyword>
<comment type="caution">
    <text evidence="1">The sequence shown here is derived from an EMBL/GenBank/DDBJ whole genome shotgun (WGS) entry which is preliminary data.</text>
</comment>